<dbReference type="Proteomes" id="UP000272729">
    <property type="component" value="Unassembled WGS sequence"/>
</dbReference>
<proteinExistence type="predicted"/>
<dbReference type="RefSeq" id="WP_121228186.1">
    <property type="nucleotide sequence ID" value="NZ_JBIUBA010000073.1"/>
</dbReference>
<dbReference type="EMBL" id="RBXR01000001">
    <property type="protein sequence ID" value="RKT74001.1"/>
    <property type="molecule type" value="Genomic_DNA"/>
</dbReference>
<dbReference type="AlphaFoldDB" id="A0A495XHP5"/>
<accession>A0A495XHP5</accession>
<protein>
    <submittedName>
        <fullName evidence="3">Uncharacterized protein</fullName>
    </submittedName>
</protein>
<dbReference type="OrthoDB" id="3439746at2"/>
<evidence type="ECO:0000256" key="2">
    <source>
        <dbReference type="SAM" id="SignalP"/>
    </source>
</evidence>
<feature type="compositionally biased region" description="Basic and acidic residues" evidence="1">
    <location>
        <begin position="65"/>
        <end position="77"/>
    </location>
</feature>
<keyword evidence="4" id="KW-1185">Reference proteome</keyword>
<name>A0A495XHP5_9PSEU</name>
<organism evidence="3 4">
    <name type="scientific">Saccharothrix variisporea</name>
    <dbReference type="NCBI Taxonomy" id="543527"/>
    <lineage>
        <taxon>Bacteria</taxon>
        <taxon>Bacillati</taxon>
        <taxon>Actinomycetota</taxon>
        <taxon>Actinomycetes</taxon>
        <taxon>Pseudonocardiales</taxon>
        <taxon>Pseudonocardiaceae</taxon>
        <taxon>Saccharothrix</taxon>
    </lineage>
</organism>
<sequence>MRRLLAAPAVVALVLATTAAAPGSVVDPRNGGRPCGATLHAHLDRLAVRVTDPEPHQTVDFALWPRDDPHDRTERPGVRINPAGGAWTSMPGTYTHGRTYTWHARLSDGPWSALCHFTVDTTPPPHPTVTSPNYPPASSGPSPADEPGTFVFDGGGDPDVAGFEYGFDEETPAPTCEVEPWDDLTCPSPFDHPGTVRADPTGRAEVRVDPPGGFARLFVRSLDAGGLRSEAVVYEFITA</sequence>
<comment type="caution">
    <text evidence="3">The sequence shown here is derived from an EMBL/GenBank/DDBJ whole genome shotgun (WGS) entry which is preliminary data.</text>
</comment>
<gene>
    <name evidence="3" type="ORF">DFJ66_7343</name>
</gene>
<evidence type="ECO:0000256" key="1">
    <source>
        <dbReference type="SAM" id="MobiDB-lite"/>
    </source>
</evidence>
<feature type="region of interest" description="Disordered" evidence="1">
    <location>
        <begin position="123"/>
        <end position="147"/>
    </location>
</feature>
<evidence type="ECO:0000313" key="3">
    <source>
        <dbReference type="EMBL" id="RKT74001.1"/>
    </source>
</evidence>
<feature type="chain" id="PRO_5019762479" evidence="2">
    <location>
        <begin position="22"/>
        <end position="239"/>
    </location>
</feature>
<feature type="region of interest" description="Disordered" evidence="1">
    <location>
        <begin position="63"/>
        <end position="84"/>
    </location>
</feature>
<reference evidence="3 4" key="1">
    <citation type="submission" date="2018-10" db="EMBL/GenBank/DDBJ databases">
        <title>Sequencing the genomes of 1000 actinobacteria strains.</title>
        <authorList>
            <person name="Klenk H.-P."/>
        </authorList>
    </citation>
    <scope>NUCLEOTIDE SEQUENCE [LARGE SCALE GENOMIC DNA]</scope>
    <source>
        <strain evidence="3 4">DSM 43911</strain>
    </source>
</reference>
<evidence type="ECO:0000313" key="4">
    <source>
        <dbReference type="Proteomes" id="UP000272729"/>
    </source>
</evidence>
<keyword evidence="2" id="KW-0732">Signal</keyword>
<feature type="signal peptide" evidence="2">
    <location>
        <begin position="1"/>
        <end position="21"/>
    </location>
</feature>